<proteinExistence type="predicted"/>
<keyword evidence="3" id="KW-1185">Reference proteome</keyword>
<evidence type="ECO:0000256" key="1">
    <source>
        <dbReference type="SAM" id="Coils"/>
    </source>
</evidence>
<sequence length="226" mass="26305">LIPLSIYSFRFSVYPSFLFSHLRFRRIRMPSPSSSNIIEQPPQSTLYEQANALMETLTHQLLTIYEQLRHRLCPLWCAMWNKQRPATEPLLPTGLPELVEEPPSHSLEKQSEELKKRLARIRAQLEEKQKGCDILRQGWQKEANALKVKMEELIQMDRESEDSFKEQAHAVLEDLRKKITVVERTREERLAQVQDKISEHRLAMSNVHKEAEASLARVSQAISALP</sequence>
<accession>A0A9D4U5C4</accession>
<feature type="non-terminal residue" evidence="2">
    <location>
        <position position="1"/>
    </location>
</feature>
<feature type="coiled-coil region" evidence="1">
    <location>
        <begin position="104"/>
        <end position="185"/>
    </location>
</feature>
<dbReference type="Proteomes" id="UP000886520">
    <property type="component" value="Chromosome 23"/>
</dbReference>
<gene>
    <name evidence="2" type="ORF">GOP47_0024145</name>
</gene>
<evidence type="ECO:0000313" key="2">
    <source>
        <dbReference type="EMBL" id="KAI5061640.1"/>
    </source>
</evidence>
<evidence type="ECO:0000313" key="3">
    <source>
        <dbReference type="Proteomes" id="UP000886520"/>
    </source>
</evidence>
<keyword evidence="1" id="KW-0175">Coiled coil</keyword>
<protein>
    <submittedName>
        <fullName evidence="2">Uncharacterized protein</fullName>
    </submittedName>
</protein>
<dbReference type="OrthoDB" id="1986140at2759"/>
<name>A0A9D4U5C4_ADICA</name>
<reference evidence="2" key="1">
    <citation type="submission" date="2021-01" db="EMBL/GenBank/DDBJ databases">
        <title>Adiantum capillus-veneris genome.</title>
        <authorList>
            <person name="Fang Y."/>
            <person name="Liao Q."/>
        </authorList>
    </citation>
    <scope>NUCLEOTIDE SEQUENCE</scope>
    <source>
        <strain evidence="2">H3</strain>
        <tissue evidence="2">Leaf</tissue>
    </source>
</reference>
<comment type="caution">
    <text evidence="2">The sequence shown here is derived from an EMBL/GenBank/DDBJ whole genome shotgun (WGS) entry which is preliminary data.</text>
</comment>
<dbReference type="AlphaFoldDB" id="A0A9D4U5C4"/>
<dbReference type="EMBL" id="JABFUD020000023">
    <property type="protein sequence ID" value="KAI5061640.1"/>
    <property type="molecule type" value="Genomic_DNA"/>
</dbReference>
<organism evidence="2 3">
    <name type="scientific">Adiantum capillus-veneris</name>
    <name type="common">Maidenhair fern</name>
    <dbReference type="NCBI Taxonomy" id="13818"/>
    <lineage>
        <taxon>Eukaryota</taxon>
        <taxon>Viridiplantae</taxon>
        <taxon>Streptophyta</taxon>
        <taxon>Embryophyta</taxon>
        <taxon>Tracheophyta</taxon>
        <taxon>Polypodiopsida</taxon>
        <taxon>Polypodiidae</taxon>
        <taxon>Polypodiales</taxon>
        <taxon>Pteridineae</taxon>
        <taxon>Pteridaceae</taxon>
        <taxon>Vittarioideae</taxon>
        <taxon>Adiantum</taxon>
    </lineage>
</organism>